<dbReference type="Pfam" id="PF13690">
    <property type="entry name" value="CheX"/>
    <property type="match status" value="1"/>
</dbReference>
<dbReference type="SUPFAM" id="SSF103039">
    <property type="entry name" value="CheC-like"/>
    <property type="match status" value="1"/>
</dbReference>
<protein>
    <submittedName>
        <fullName evidence="3">Chemotaxis protein CheX</fullName>
    </submittedName>
</protein>
<feature type="domain" description="Chemotaxis phosphatase CheX-like" evidence="2">
    <location>
        <begin position="41"/>
        <end position="124"/>
    </location>
</feature>
<evidence type="ECO:0000256" key="1">
    <source>
        <dbReference type="ARBA" id="ARBA00022500"/>
    </source>
</evidence>
<reference evidence="3 4" key="1">
    <citation type="submission" date="2021-03" db="EMBL/GenBank/DDBJ databases">
        <title>Genomic Encyclopedia of Type Strains, Phase IV (KMG-IV): sequencing the most valuable type-strain genomes for metagenomic binning, comparative biology and taxonomic classification.</title>
        <authorList>
            <person name="Goeker M."/>
        </authorList>
    </citation>
    <scope>NUCLEOTIDE SEQUENCE [LARGE SCALE GENOMIC DNA]</scope>
    <source>
        <strain evidence="3 4">DSM 27512</strain>
    </source>
</reference>
<evidence type="ECO:0000313" key="3">
    <source>
        <dbReference type="EMBL" id="MBP2028977.1"/>
    </source>
</evidence>
<keyword evidence="1" id="KW-0145">Chemotaxis</keyword>
<dbReference type="Proteomes" id="UP001314903">
    <property type="component" value="Unassembled WGS sequence"/>
</dbReference>
<dbReference type="PANTHER" id="PTHR39452">
    <property type="entry name" value="CHEY-P PHOSPHATASE CHEX"/>
    <property type="match status" value="1"/>
</dbReference>
<comment type="caution">
    <text evidence="3">The sequence shown here is derived from an EMBL/GenBank/DDBJ whole genome shotgun (WGS) entry which is preliminary data.</text>
</comment>
<keyword evidence="4" id="KW-1185">Reference proteome</keyword>
<dbReference type="Gene3D" id="3.40.1550.10">
    <property type="entry name" value="CheC-like"/>
    <property type="match status" value="1"/>
</dbReference>
<sequence length="153" mass="17026">MDNTSFINVIRVAYIDVMSMILGIDVSNSLEVIDSDIETQISGVMLLLGKKKKMATISISEENAKEAVSYMVGLDPSDLSKEEVYDGVAELVNMILGRAKLFLKDTEDYFDITPPFTVVGDAHKFIIKEKLIEFSNVFSLEGMDARITVFTID</sequence>
<dbReference type="RefSeq" id="WP_209662032.1">
    <property type="nucleotide sequence ID" value="NZ_JAGGLI010000053.1"/>
</dbReference>
<accession>A0ABS4KMH1</accession>
<name>A0ABS4KMH1_9FIRM</name>
<dbReference type="InterPro" id="IPR028051">
    <property type="entry name" value="CheX-like_dom"/>
</dbReference>
<evidence type="ECO:0000259" key="2">
    <source>
        <dbReference type="Pfam" id="PF13690"/>
    </source>
</evidence>
<dbReference type="PANTHER" id="PTHR39452:SF1">
    <property type="entry name" value="CHEY-P PHOSPHATASE CHEX"/>
    <property type="match status" value="1"/>
</dbReference>
<dbReference type="InterPro" id="IPR038756">
    <property type="entry name" value="CheX-like"/>
</dbReference>
<organism evidence="3 4">
    <name type="scientific">Acetoanaerobium pronyense</name>
    <dbReference type="NCBI Taxonomy" id="1482736"/>
    <lineage>
        <taxon>Bacteria</taxon>
        <taxon>Bacillati</taxon>
        <taxon>Bacillota</taxon>
        <taxon>Clostridia</taxon>
        <taxon>Peptostreptococcales</taxon>
        <taxon>Filifactoraceae</taxon>
        <taxon>Acetoanaerobium</taxon>
    </lineage>
</organism>
<dbReference type="EMBL" id="JAGGLI010000053">
    <property type="protein sequence ID" value="MBP2028977.1"/>
    <property type="molecule type" value="Genomic_DNA"/>
</dbReference>
<proteinExistence type="predicted"/>
<gene>
    <name evidence="3" type="ORF">J2Z35_002815</name>
</gene>
<evidence type="ECO:0000313" key="4">
    <source>
        <dbReference type="Proteomes" id="UP001314903"/>
    </source>
</evidence>
<dbReference type="InterPro" id="IPR028976">
    <property type="entry name" value="CheC-like_sf"/>
</dbReference>